<dbReference type="GO" id="GO:0005524">
    <property type="term" value="F:ATP binding"/>
    <property type="evidence" value="ECO:0007669"/>
    <property type="project" value="UniProtKB-KW"/>
</dbReference>
<accession>A0A1H6P290</accession>
<dbReference type="GO" id="GO:0005737">
    <property type="term" value="C:cytoplasm"/>
    <property type="evidence" value="ECO:0007669"/>
    <property type="project" value="TreeGrafter"/>
</dbReference>
<evidence type="ECO:0000256" key="4">
    <source>
        <dbReference type="ARBA" id="ARBA00022840"/>
    </source>
</evidence>
<dbReference type="AlphaFoldDB" id="A0A1H6P290"/>
<dbReference type="Pfam" id="PF00586">
    <property type="entry name" value="AIRS"/>
    <property type="match status" value="1"/>
</dbReference>
<sequence length="349" mass="37390">MSITCQIMDKSESGGCGCKIPSSVLSKILSETAAASEAKNDKVVLGFESSDDCAVYDAGDHYLLFTTDFFSPIVNDPYVFGQLAASNAVSDIFASGGKPLIANSIMAFDPEQVPVDQVTQMILGAQSVMNRFNVTVVGGHTIKNSQPLYGFSIIGEVEKNRLKRNNTARKGDLLIMTRPLGVGILANALKAGLIDQTDISPATLEQITGHNAFGRTLSEYDEVSSLTDITGFGLIGHACEVVGLGQLNIELDTSSLDFYEDAESLAVAVTAADSGLFANIRKYSQYVEYQTELPLATKFLLHDPQTNGGLLFTVSEAQFSANQAIWQTLSPSMKVIGRLVDGTGKIHVR</sequence>
<gene>
    <name evidence="8" type="ORF">SAMN05216581_3795</name>
</gene>
<protein>
    <submittedName>
        <fullName evidence="8">Selenophosphate synthase</fullName>
    </submittedName>
</protein>
<evidence type="ECO:0000313" key="8">
    <source>
        <dbReference type="EMBL" id="SEI18799.1"/>
    </source>
</evidence>
<dbReference type="RefSeq" id="WP_010450857.1">
    <property type="nucleotide sequence ID" value="NZ_CP162519.1"/>
</dbReference>
<organism evidence="8 9">
    <name type="scientific">Pseudomonas asplenii</name>
    <dbReference type="NCBI Taxonomy" id="53407"/>
    <lineage>
        <taxon>Bacteria</taxon>
        <taxon>Pseudomonadati</taxon>
        <taxon>Pseudomonadota</taxon>
        <taxon>Gammaproteobacteria</taxon>
        <taxon>Pseudomonadales</taxon>
        <taxon>Pseudomonadaceae</taxon>
        <taxon>Pseudomonas</taxon>
    </lineage>
</organism>
<evidence type="ECO:0000256" key="1">
    <source>
        <dbReference type="ARBA" id="ARBA00022679"/>
    </source>
</evidence>
<dbReference type="GO" id="GO:0016260">
    <property type="term" value="P:selenocysteine biosynthetic process"/>
    <property type="evidence" value="ECO:0007669"/>
    <property type="project" value="TreeGrafter"/>
</dbReference>
<keyword evidence="3" id="KW-0418">Kinase</keyword>
<evidence type="ECO:0000259" key="7">
    <source>
        <dbReference type="Pfam" id="PF02769"/>
    </source>
</evidence>
<keyword evidence="1" id="KW-0808">Transferase</keyword>
<dbReference type="GO" id="GO:0004756">
    <property type="term" value="F:selenide, water dikinase activity"/>
    <property type="evidence" value="ECO:0007669"/>
    <property type="project" value="TreeGrafter"/>
</dbReference>
<dbReference type="InterPro" id="IPR036676">
    <property type="entry name" value="PurM-like_C_sf"/>
</dbReference>
<dbReference type="EMBL" id="LT629972">
    <property type="protein sequence ID" value="SEI18799.1"/>
    <property type="molecule type" value="Genomic_DNA"/>
</dbReference>
<dbReference type="SUPFAM" id="SSF55326">
    <property type="entry name" value="PurM N-terminal domain-like"/>
    <property type="match status" value="1"/>
</dbReference>
<evidence type="ECO:0000256" key="3">
    <source>
        <dbReference type="ARBA" id="ARBA00022777"/>
    </source>
</evidence>
<proteinExistence type="predicted"/>
<dbReference type="Pfam" id="PF02769">
    <property type="entry name" value="AIRS_C"/>
    <property type="match status" value="1"/>
</dbReference>
<dbReference type="PANTHER" id="PTHR10256:SF0">
    <property type="entry name" value="INACTIVE SELENIDE, WATER DIKINASE-LIKE PROTEIN-RELATED"/>
    <property type="match status" value="1"/>
</dbReference>
<dbReference type="InterPro" id="IPR016188">
    <property type="entry name" value="PurM-like_N"/>
</dbReference>
<dbReference type="SUPFAM" id="SSF56042">
    <property type="entry name" value="PurM C-terminal domain-like"/>
    <property type="match status" value="1"/>
</dbReference>
<dbReference type="PANTHER" id="PTHR10256">
    <property type="entry name" value="SELENIDE, WATER DIKINASE"/>
    <property type="match status" value="1"/>
</dbReference>
<dbReference type="Gene3D" id="3.30.1330.10">
    <property type="entry name" value="PurM-like, N-terminal domain"/>
    <property type="match status" value="1"/>
</dbReference>
<dbReference type="OrthoDB" id="9767928at2"/>
<dbReference type="InterPro" id="IPR010918">
    <property type="entry name" value="PurM-like_C_dom"/>
</dbReference>
<evidence type="ECO:0000313" key="9">
    <source>
        <dbReference type="Proteomes" id="UP000182272"/>
    </source>
</evidence>
<keyword evidence="2" id="KW-0547">Nucleotide-binding</keyword>
<reference evidence="8 9" key="1">
    <citation type="submission" date="2016-10" db="EMBL/GenBank/DDBJ databases">
        <authorList>
            <person name="de Groot N.N."/>
        </authorList>
    </citation>
    <scope>NUCLEOTIDE SEQUENCE [LARGE SCALE GENOMIC DNA]</scope>
    <source>
        <strain evidence="8 9">LMG 2158</strain>
    </source>
</reference>
<dbReference type="Proteomes" id="UP000182272">
    <property type="component" value="Chromosome I"/>
</dbReference>
<dbReference type="NCBIfam" id="TIGR00476">
    <property type="entry name" value="selD"/>
    <property type="match status" value="1"/>
</dbReference>
<evidence type="ECO:0000256" key="2">
    <source>
        <dbReference type="ARBA" id="ARBA00022741"/>
    </source>
</evidence>
<feature type="domain" description="PurM-like N-terminal" evidence="6">
    <location>
        <begin position="51"/>
        <end position="157"/>
    </location>
</feature>
<dbReference type="InterPro" id="IPR004536">
    <property type="entry name" value="SPS/SelD"/>
</dbReference>
<evidence type="ECO:0000256" key="5">
    <source>
        <dbReference type="ARBA" id="ARBA00023266"/>
    </source>
</evidence>
<feature type="domain" description="PurM-like C-terminal" evidence="7">
    <location>
        <begin position="169"/>
        <end position="344"/>
    </location>
</feature>
<evidence type="ECO:0000259" key="6">
    <source>
        <dbReference type="Pfam" id="PF00586"/>
    </source>
</evidence>
<name>A0A1H6P290_9PSED</name>
<dbReference type="Gene3D" id="3.90.650.10">
    <property type="entry name" value="PurM-like C-terminal domain"/>
    <property type="match status" value="1"/>
</dbReference>
<keyword evidence="4" id="KW-0067">ATP-binding</keyword>
<dbReference type="InterPro" id="IPR036921">
    <property type="entry name" value="PurM-like_N_sf"/>
</dbReference>
<keyword evidence="5" id="KW-0711">Selenium</keyword>